<reference evidence="1 2" key="1">
    <citation type="submission" date="2021-04" db="EMBL/GenBank/DDBJ databases">
        <title>Complete genome sequence of Stygiolobus sp. KN-1.</title>
        <authorList>
            <person name="Nakamura K."/>
            <person name="Sakai H."/>
            <person name="Kurosawa N."/>
        </authorList>
    </citation>
    <scope>NUCLEOTIDE SEQUENCE [LARGE SCALE GENOMIC DNA]</scope>
    <source>
        <strain evidence="1 2">KN-1</strain>
    </source>
</reference>
<dbReference type="KEGG" id="csty:KN1_18220"/>
<evidence type="ECO:0000313" key="2">
    <source>
        <dbReference type="Proteomes" id="UP000825123"/>
    </source>
</evidence>
<keyword evidence="2" id="KW-1185">Reference proteome</keyword>
<evidence type="ECO:0000313" key="1">
    <source>
        <dbReference type="EMBL" id="BCU70525.1"/>
    </source>
</evidence>
<proteinExistence type="predicted"/>
<dbReference type="AlphaFoldDB" id="A0A8D5U6G9"/>
<name>A0A8D5U6G9_9CREN</name>
<gene>
    <name evidence="1" type="ORF">KN1_18220</name>
</gene>
<dbReference type="RefSeq" id="WP_221287201.1">
    <property type="nucleotide sequence ID" value="NZ_AP024597.1"/>
</dbReference>
<dbReference type="GeneID" id="66163547"/>
<accession>A0A8D5U6G9</accession>
<sequence length="266" mass="30340">MKAKSKVMIIGNFTLDLGISEKEQLGGPPLYSGFAIYMLGGVPLIYSSIEKSHYHLIPHFLQKTKLFYSNSIPTFELIYTNKGRVLILRKKPEKGIPINNIDYKDLDGVLVNPVCGEVNEIPSVNKPLALDLQGFVRSCRENEQVEIKPTQFNIRVSSSYNLRILHANYEEIDSSKISIGKVLEMGFREVLVSYDEDGFIVYSKSEINKYRPSRIGDYKVGTGDVLISSYFLYRLNNFSISEATQMSGEFVEWFSNEGHHLLFHKY</sequence>
<evidence type="ECO:0008006" key="3">
    <source>
        <dbReference type="Google" id="ProtNLM"/>
    </source>
</evidence>
<dbReference type="SUPFAM" id="SSF53613">
    <property type="entry name" value="Ribokinase-like"/>
    <property type="match status" value="1"/>
</dbReference>
<dbReference type="Gene3D" id="3.40.1190.20">
    <property type="match status" value="1"/>
</dbReference>
<dbReference type="InterPro" id="IPR029056">
    <property type="entry name" value="Ribokinase-like"/>
</dbReference>
<dbReference type="Proteomes" id="UP000825123">
    <property type="component" value="Chromosome"/>
</dbReference>
<dbReference type="EMBL" id="AP024597">
    <property type="protein sequence ID" value="BCU70525.1"/>
    <property type="molecule type" value="Genomic_DNA"/>
</dbReference>
<organism evidence="1 2">
    <name type="scientific">Stygiolobus caldivivus</name>
    <dbReference type="NCBI Taxonomy" id="2824673"/>
    <lineage>
        <taxon>Archaea</taxon>
        <taxon>Thermoproteota</taxon>
        <taxon>Thermoprotei</taxon>
        <taxon>Sulfolobales</taxon>
        <taxon>Sulfolobaceae</taxon>
        <taxon>Stygiolobus</taxon>
    </lineage>
</organism>
<protein>
    <recommendedName>
        <fullName evidence="3">Carbohydrate kinase PfkB domain-containing protein</fullName>
    </recommendedName>
</protein>